<keyword evidence="3" id="KW-1185">Reference proteome</keyword>
<gene>
    <name evidence="2" type="ORF">DDE23_02625</name>
</gene>
<dbReference type="AlphaFoldDB" id="A0A2T7UY76"/>
<dbReference type="Pfam" id="PF01571">
    <property type="entry name" value="GCV_T"/>
    <property type="match status" value="1"/>
</dbReference>
<dbReference type="PANTHER" id="PTHR43757:SF2">
    <property type="entry name" value="AMINOMETHYLTRANSFERASE, MITOCHONDRIAL"/>
    <property type="match status" value="1"/>
</dbReference>
<dbReference type="Gene3D" id="3.30.1360.120">
    <property type="entry name" value="Probable tRNA modification gtpase trme, domain 1"/>
    <property type="match status" value="1"/>
</dbReference>
<dbReference type="InterPro" id="IPR028896">
    <property type="entry name" value="GcvT/YgfZ/DmdA"/>
</dbReference>
<protein>
    <submittedName>
        <fullName evidence="2">Glycine cleavage system protein T</fullName>
    </submittedName>
</protein>
<evidence type="ECO:0000259" key="1">
    <source>
        <dbReference type="Pfam" id="PF01571"/>
    </source>
</evidence>
<evidence type="ECO:0000313" key="2">
    <source>
        <dbReference type="EMBL" id="PVE49612.1"/>
    </source>
</evidence>
<dbReference type="PANTHER" id="PTHR43757">
    <property type="entry name" value="AMINOMETHYLTRANSFERASE"/>
    <property type="match status" value="1"/>
</dbReference>
<dbReference type="SUPFAM" id="SSF103025">
    <property type="entry name" value="Folate-binding domain"/>
    <property type="match status" value="1"/>
</dbReference>
<proteinExistence type="predicted"/>
<accession>A0A2T7UY76</accession>
<dbReference type="InterPro" id="IPR027266">
    <property type="entry name" value="TrmE/GcvT-like"/>
</dbReference>
<evidence type="ECO:0000313" key="3">
    <source>
        <dbReference type="Proteomes" id="UP000244810"/>
    </source>
</evidence>
<dbReference type="InterPro" id="IPR006222">
    <property type="entry name" value="GCVT_N"/>
</dbReference>
<comment type="caution">
    <text evidence="2">The sequence shown here is derived from an EMBL/GenBank/DDBJ whole genome shotgun (WGS) entry which is preliminary data.</text>
</comment>
<name>A0A2T7UY76_9RHOB</name>
<organism evidence="2 3">
    <name type="scientific">Pararhodobacter aggregans</name>
    <dbReference type="NCBI Taxonomy" id="404875"/>
    <lineage>
        <taxon>Bacteria</taxon>
        <taxon>Pseudomonadati</taxon>
        <taxon>Pseudomonadota</taxon>
        <taxon>Alphaproteobacteria</taxon>
        <taxon>Rhodobacterales</taxon>
        <taxon>Paracoccaceae</taxon>
        <taxon>Pararhodobacter</taxon>
    </lineage>
</organism>
<dbReference type="Proteomes" id="UP000244810">
    <property type="component" value="Unassembled WGS sequence"/>
</dbReference>
<reference evidence="2 3" key="1">
    <citation type="journal article" date="2011" name="Syst. Appl. Microbiol.">
        <title>Defluviimonas denitrificans gen. nov., sp. nov., and Pararhodobacter aggregans gen. nov., sp. nov., non-phototrophic Rhodobacteraceae from the biofilter of a marine aquaculture.</title>
        <authorList>
            <person name="Foesel B.U."/>
            <person name="Drake H.L."/>
            <person name="Schramm A."/>
        </authorList>
    </citation>
    <scope>NUCLEOTIDE SEQUENCE [LARGE SCALE GENOMIC DNA]</scope>
    <source>
        <strain evidence="2 3">D1-19</strain>
    </source>
</reference>
<dbReference type="OrthoDB" id="9772660at2"/>
<dbReference type="EMBL" id="QDDR01000001">
    <property type="protein sequence ID" value="PVE49612.1"/>
    <property type="molecule type" value="Genomic_DNA"/>
</dbReference>
<sequence length="440" mass="48445">MMYNAPTGRYAFPIASEFTHWAEEQRAWREGVALMDQSFHMTDLYVSGPDTIRLLEHLAVNSFKGFGRNKAKQIVCCNEDGYLIGDCIVFGLEDDSVNIVGRPPVPNWVQFHAETGDWDVTITRDQRSLDDPDKPRLTYRYEVQGPKALDLLNAVNEGGPLTTKFFNMGEITIAGCVGRTLSHGMGGSQGLEIFGPAADGPKVKAALLKAGEAFGLRQVGSRAYASAAAESGWVPSPLPAIYTGDGTRAYRDWLPAQGFEGMSTIGGSFVSDRVEDYYFTPWDLDYGRVVKFDHDFIGRKALEAMAPGPHRQKVTLVWNPDDVADLFRGLQDAEGLAPKIMEMPAAHYAAHPYDRVEKDGALVGVSITPIYSANERAFLSLAIVAPEQAVTGTELSVVWGEPDGGSRKPAVERHRQVTLRATVHPWPIHEASRLTYRNQN</sequence>
<feature type="domain" description="GCVT N-terminal" evidence="1">
    <location>
        <begin position="16"/>
        <end position="233"/>
    </location>
</feature>